<dbReference type="GO" id="GO:0051260">
    <property type="term" value="P:protein homooligomerization"/>
    <property type="evidence" value="ECO:0007669"/>
    <property type="project" value="Ensembl"/>
</dbReference>
<protein>
    <submittedName>
        <fullName evidence="3">Transmembrane protein 70</fullName>
    </submittedName>
</protein>
<dbReference type="Ensembl" id="ENSANAT00000035685.1">
    <property type="protein sequence ID" value="ENSANAP00000017826.1"/>
    <property type="gene ID" value="ENSANAG00000026773.1"/>
</dbReference>
<sequence length="256" mass="28694">MLFLALGRPGAVELRLGGRRTALWAAAAFRGPRAFVSRAAFCSRLSRPVAGGSTGVWGAARLLQRPGREQIPVRWEGYVRCSHMPSDKSEDGRLIYTGIMARAVFGVRCFSYSTSLLSLICLPYFVIHNNDLFESLPLSVRIVFCGILGVFTVISPVVLHFVTKSYVIRLYHDAATDTYKAITYNAMLAETTTVFHQNDVTIPDSTHIFTSFHAKSKALLINPMHFPEPDDFVHLMGYDQEFPEEASEEKQRKDEK</sequence>
<dbReference type="Pfam" id="PF06979">
    <property type="entry name" value="TMEM70"/>
    <property type="match status" value="1"/>
</dbReference>
<dbReference type="CTD" id="54968"/>
<keyword evidence="2" id="KW-0812">Transmembrane</keyword>
<reference evidence="3" key="1">
    <citation type="submission" date="2025-08" db="UniProtKB">
        <authorList>
            <consortium name="Ensembl"/>
        </authorList>
    </citation>
    <scope>IDENTIFICATION</scope>
</reference>
<dbReference type="OrthoDB" id="156886at2759"/>
<dbReference type="InterPro" id="IPR009724">
    <property type="entry name" value="TMEM70"/>
</dbReference>
<keyword evidence="2" id="KW-1133">Transmembrane helix</keyword>
<feature type="transmembrane region" description="Helical" evidence="2">
    <location>
        <begin position="103"/>
        <end position="126"/>
    </location>
</feature>
<reference evidence="3" key="2">
    <citation type="submission" date="2025-09" db="UniProtKB">
        <authorList>
            <consortium name="Ensembl"/>
        </authorList>
    </citation>
    <scope>IDENTIFICATION</scope>
</reference>
<dbReference type="GeneTree" id="ENSGT00390000018710"/>
<evidence type="ECO:0000313" key="4">
    <source>
        <dbReference type="Proteomes" id="UP000233020"/>
    </source>
</evidence>
<keyword evidence="4" id="KW-1185">Reference proteome</keyword>
<dbReference type="Proteomes" id="UP000233020">
    <property type="component" value="Unplaced"/>
</dbReference>
<dbReference type="InterPro" id="IPR045325">
    <property type="entry name" value="TMEM70/TMEM186/TMEM223"/>
</dbReference>
<dbReference type="GeneID" id="105716307"/>
<dbReference type="PANTHER" id="PTHR13281:SF0">
    <property type="entry name" value="TRANSMEMBRANE PROTEIN 70, MITOCHONDRIAL"/>
    <property type="match status" value="1"/>
</dbReference>
<evidence type="ECO:0000256" key="1">
    <source>
        <dbReference type="ARBA" id="ARBA00005280"/>
    </source>
</evidence>
<evidence type="ECO:0000313" key="3">
    <source>
        <dbReference type="Ensembl" id="ENSANAP00000017826.1"/>
    </source>
</evidence>
<feature type="transmembrane region" description="Helical" evidence="2">
    <location>
        <begin position="138"/>
        <end position="162"/>
    </location>
</feature>
<dbReference type="PANTHER" id="PTHR13281">
    <property type="entry name" value="TRANSMEMBRANE PROTEIN 70, MITOCHONDRIAL"/>
    <property type="match status" value="1"/>
</dbReference>
<dbReference type="STRING" id="37293.ENSANAP00000017826"/>
<accession>A0A2K5DA84</accession>
<proteinExistence type="inferred from homology"/>
<gene>
    <name evidence="3" type="primary">TMEM70</name>
</gene>
<dbReference type="GO" id="GO:0030061">
    <property type="term" value="C:mitochondrial crista"/>
    <property type="evidence" value="ECO:0007669"/>
    <property type="project" value="Ensembl"/>
</dbReference>
<dbReference type="AlphaFoldDB" id="A0A2K5DA84"/>
<dbReference type="GO" id="GO:0033615">
    <property type="term" value="P:mitochondrial proton-transporting ATP synthase complex assembly"/>
    <property type="evidence" value="ECO:0007669"/>
    <property type="project" value="Ensembl"/>
</dbReference>
<dbReference type="GO" id="GO:0005654">
    <property type="term" value="C:nucleoplasm"/>
    <property type="evidence" value="ECO:0007669"/>
    <property type="project" value="Ensembl"/>
</dbReference>
<dbReference type="KEGG" id="anan:105716307"/>
<keyword evidence="2" id="KW-0472">Membrane</keyword>
<dbReference type="GO" id="GO:0032981">
    <property type="term" value="P:mitochondrial respiratory chain complex I assembly"/>
    <property type="evidence" value="ECO:0007669"/>
    <property type="project" value="Ensembl"/>
</dbReference>
<organism evidence="3 4">
    <name type="scientific">Aotus nancymaae</name>
    <name type="common">Ma's night monkey</name>
    <dbReference type="NCBI Taxonomy" id="37293"/>
    <lineage>
        <taxon>Eukaryota</taxon>
        <taxon>Metazoa</taxon>
        <taxon>Chordata</taxon>
        <taxon>Craniata</taxon>
        <taxon>Vertebrata</taxon>
        <taxon>Euteleostomi</taxon>
        <taxon>Mammalia</taxon>
        <taxon>Eutheria</taxon>
        <taxon>Euarchontoglires</taxon>
        <taxon>Primates</taxon>
        <taxon>Haplorrhini</taxon>
        <taxon>Platyrrhini</taxon>
        <taxon>Aotidae</taxon>
        <taxon>Aotus</taxon>
    </lineage>
</organism>
<comment type="similarity">
    <text evidence="1">Belongs to the TMEM70 family.</text>
</comment>
<dbReference type="GO" id="GO:0140260">
    <property type="term" value="F:mitochondrial proton-transporting ATP synthase complex binding"/>
    <property type="evidence" value="ECO:0007669"/>
    <property type="project" value="Ensembl"/>
</dbReference>
<name>A0A2K5DA84_AOTNA</name>
<evidence type="ECO:0000256" key="2">
    <source>
        <dbReference type="SAM" id="Phobius"/>
    </source>
</evidence>
<dbReference type="OMA" id="DFVHLMG"/>